<keyword evidence="2" id="KW-1185">Reference proteome</keyword>
<accession>A0AA88TES4</accession>
<evidence type="ECO:0000313" key="2">
    <source>
        <dbReference type="Proteomes" id="UP001187343"/>
    </source>
</evidence>
<dbReference type="EMBL" id="JAUYZG010000018">
    <property type="protein sequence ID" value="KAK2881201.1"/>
    <property type="molecule type" value="Genomic_DNA"/>
</dbReference>
<sequence>MLWTLDIDSVVLMTGLLLPLSKMSLMTKSKVNSSRLSLVPPPTQAAMIGPGQLTYGLCLNPSPSTPPWPIDWSALPWLITLLTSPVTGILTAPADSLFLPAPP</sequence>
<proteinExistence type="predicted"/>
<organism evidence="1 2">
    <name type="scientific">Cirrhinus molitorella</name>
    <name type="common">mud carp</name>
    <dbReference type="NCBI Taxonomy" id="172907"/>
    <lineage>
        <taxon>Eukaryota</taxon>
        <taxon>Metazoa</taxon>
        <taxon>Chordata</taxon>
        <taxon>Craniata</taxon>
        <taxon>Vertebrata</taxon>
        <taxon>Euteleostomi</taxon>
        <taxon>Actinopterygii</taxon>
        <taxon>Neopterygii</taxon>
        <taxon>Teleostei</taxon>
        <taxon>Ostariophysi</taxon>
        <taxon>Cypriniformes</taxon>
        <taxon>Cyprinidae</taxon>
        <taxon>Labeoninae</taxon>
        <taxon>Labeonini</taxon>
        <taxon>Cirrhinus</taxon>
    </lineage>
</organism>
<comment type="caution">
    <text evidence="1">The sequence shown here is derived from an EMBL/GenBank/DDBJ whole genome shotgun (WGS) entry which is preliminary data.</text>
</comment>
<dbReference type="AlphaFoldDB" id="A0AA88TES4"/>
<protein>
    <submittedName>
        <fullName evidence="1">Uncharacterized protein</fullName>
    </submittedName>
</protein>
<gene>
    <name evidence="1" type="ORF">Q8A67_018469</name>
</gene>
<reference evidence="1" key="1">
    <citation type="submission" date="2023-08" db="EMBL/GenBank/DDBJ databases">
        <title>Chromosome-level Genome Assembly of mud carp (Cirrhinus molitorella).</title>
        <authorList>
            <person name="Liu H."/>
        </authorList>
    </citation>
    <scope>NUCLEOTIDE SEQUENCE</scope>
    <source>
        <strain evidence="1">Prfri</strain>
        <tissue evidence="1">Muscle</tissue>
    </source>
</reference>
<name>A0AA88TES4_9TELE</name>
<evidence type="ECO:0000313" key="1">
    <source>
        <dbReference type="EMBL" id="KAK2881201.1"/>
    </source>
</evidence>
<dbReference type="Proteomes" id="UP001187343">
    <property type="component" value="Unassembled WGS sequence"/>
</dbReference>